<feature type="region of interest" description="Disordered" evidence="4">
    <location>
        <begin position="55"/>
        <end position="81"/>
    </location>
</feature>
<dbReference type="PANTHER" id="PTHR10142">
    <property type="entry name" value="DNA REPAIR PROTEIN COMPLEMENTING XP-A CELLS"/>
    <property type="match status" value="1"/>
</dbReference>
<protein>
    <submittedName>
        <fullName evidence="5">Uncharacterized protein</fullName>
    </submittedName>
</protein>
<dbReference type="Gene3D" id="3.90.530.10">
    <property type="entry name" value="XPA C-terminal domain"/>
    <property type="match status" value="1"/>
</dbReference>
<dbReference type="SUPFAM" id="SSF46955">
    <property type="entry name" value="Putative DNA-binding domain"/>
    <property type="match status" value="1"/>
</dbReference>
<evidence type="ECO:0000256" key="2">
    <source>
        <dbReference type="ARBA" id="ARBA00022833"/>
    </source>
</evidence>
<gene>
    <name evidence="5" type="ORF">GNI_172790</name>
</gene>
<accession>A0A023AXS3</accession>
<keyword evidence="3" id="KW-0539">Nucleus</keyword>
<dbReference type="InterPro" id="IPR009061">
    <property type="entry name" value="DNA-bd_dom_put_sf"/>
</dbReference>
<dbReference type="CDD" id="cd21075">
    <property type="entry name" value="DBD_XPA-like"/>
    <property type="match status" value="1"/>
</dbReference>
<sequence length="267" mass="31032">MSGTGDEINTAKKLRMMDTRIMDTRIMDTRMMDLISEDNDALLHLDDCDNNVERPLADRGNDNAINDNAINDNANNDNSDNDDEHGGFLWKFDSNIGIDYMTNVPSTLHECCRCGLRKACIDLLHDRGHNVCRDCRWKYRDDYRTLHQSRVAYDYGLNSRDLMPLFCLVKPNKNSRLQDIKLYFKFQLEEACSKKHGSLQNWISKREEKQLAKFKLLSTAYERSVKAKTPALESKQCRHIHSTKTFNDGLWTETCPDCGHNEKWQEL</sequence>
<dbReference type="Proteomes" id="UP000019763">
    <property type="component" value="Unassembled WGS sequence"/>
</dbReference>
<dbReference type="GeneID" id="22915887"/>
<keyword evidence="2" id="KW-0862">Zinc</keyword>
<dbReference type="PANTHER" id="PTHR10142:SF0">
    <property type="entry name" value="DNA REPAIR PROTEIN COMPLEMENTING XP-A CELLS"/>
    <property type="match status" value="1"/>
</dbReference>
<evidence type="ECO:0000256" key="1">
    <source>
        <dbReference type="ARBA" id="ARBA00004123"/>
    </source>
</evidence>
<dbReference type="GO" id="GO:0000715">
    <property type="term" value="P:nucleotide-excision repair, DNA damage recognition"/>
    <property type="evidence" value="ECO:0007669"/>
    <property type="project" value="TreeGrafter"/>
</dbReference>
<dbReference type="VEuPathDB" id="CryptoDB:GNI_172790"/>
<dbReference type="InterPro" id="IPR000465">
    <property type="entry name" value="XPA/RAD14"/>
</dbReference>
<proteinExistence type="predicted"/>
<dbReference type="GO" id="GO:1901255">
    <property type="term" value="P:nucleotide-excision repair involved in interstrand cross-link repair"/>
    <property type="evidence" value="ECO:0007669"/>
    <property type="project" value="TreeGrafter"/>
</dbReference>
<reference evidence="5" key="1">
    <citation type="submission" date="2013-12" db="EMBL/GenBank/DDBJ databases">
        <authorList>
            <person name="Omoto C.K."/>
            <person name="Sibley D."/>
            <person name="Venepally P."/>
            <person name="Hadjithomas M."/>
            <person name="Karamycheva S."/>
            <person name="Brunk B."/>
            <person name="Roos D."/>
            <person name="Caler E."/>
            <person name="Lorenzi H."/>
        </authorList>
    </citation>
    <scope>NUCLEOTIDE SEQUENCE</scope>
</reference>
<dbReference type="RefSeq" id="XP_011133344.1">
    <property type="nucleotide sequence ID" value="XM_011135042.1"/>
</dbReference>
<name>A0A023AXS3_GRENI</name>
<dbReference type="EMBL" id="AFNH02001297">
    <property type="protein sequence ID" value="EZG43424.1"/>
    <property type="molecule type" value="Genomic_DNA"/>
</dbReference>
<dbReference type="GO" id="GO:0003684">
    <property type="term" value="F:damaged DNA binding"/>
    <property type="evidence" value="ECO:0007669"/>
    <property type="project" value="InterPro"/>
</dbReference>
<evidence type="ECO:0000313" key="6">
    <source>
        <dbReference type="Proteomes" id="UP000019763"/>
    </source>
</evidence>
<dbReference type="InterPro" id="IPR037129">
    <property type="entry name" value="XPA_sf"/>
</dbReference>
<comment type="caution">
    <text evidence="5">The sequence shown here is derived from an EMBL/GenBank/DDBJ whole genome shotgun (WGS) entry which is preliminary data.</text>
</comment>
<dbReference type="AlphaFoldDB" id="A0A023AXS3"/>
<dbReference type="GO" id="GO:0006284">
    <property type="term" value="P:base-excision repair"/>
    <property type="evidence" value="ECO:0007669"/>
    <property type="project" value="TreeGrafter"/>
</dbReference>
<evidence type="ECO:0000256" key="4">
    <source>
        <dbReference type="SAM" id="MobiDB-lite"/>
    </source>
</evidence>
<evidence type="ECO:0000313" key="5">
    <source>
        <dbReference type="EMBL" id="EZG43424.1"/>
    </source>
</evidence>
<keyword evidence="6" id="KW-1185">Reference proteome</keyword>
<dbReference type="GO" id="GO:0070914">
    <property type="term" value="P:UV-damage excision repair"/>
    <property type="evidence" value="ECO:0007669"/>
    <property type="project" value="TreeGrafter"/>
</dbReference>
<dbReference type="OrthoDB" id="68328at2759"/>
<organism evidence="5 6">
    <name type="scientific">Gregarina niphandrodes</name>
    <name type="common">Septate eugregarine</name>
    <dbReference type="NCBI Taxonomy" id="110365"/>
    <lineage>
        <taxon>Eukaryota</taxon>
        <taxon>Sar</taxon>
        <taxon>Alveolata</taxon>
        <taxon>Apicomplexa</taxon>
        <taxon>Conoidasida</taxon>
        <taxon>Gregarinasina</taxon>
        <taxon>Eugregarinorida</taxon>
        <taxon>Gregarinidae</taxon>
        <taxon>Gregarina</taxon>
    </lineage>
</organism>
<feature type="compositionally biased region" description="Low complexity" evidence="4">
    <location>
        <begin position="62"/>
        <end position="78"/>
    </location>
</feature>
<evidence type="ECO:0000256" key="3">
    <source>
        <dbReference type="ARBA" id="ARBA00023242"/>
    </source>
</evidence>
<comment type="subcellular location">
    <subcellularLocation>
        <location evidence="1">Nucleus</location>
    </subcellularLocation>
</comment>
<dbReference type="GO" id="GO:0000110">
    <property type="term" value="C:nucleotide-excision repair factor 1 complex"/>
    <property type="evidence" value="ECO:0007669"/>
    <property type="project" value="TreeGrafter"/>
</dbReference>